<dbReference type="EC" id="2.3.1.184" evidence="6"/>
<dbReference type="PANTHER" id="PTHR39322:SF1">
    <property type="entry name" value="ISOVALERYL-HOMOSERINE LACTONE SYNTHASE"/>
    <property type="match status" value="1"/>
</dbReference>
<keyword evidence="1 5" id="KW-0673">Quorum sensing</keyword>
<keyword evidence="2 6" id="KW-0808">Transferase</keyword>
<sequence length="236" mass="26613">MIRIVLGTDLWMFPSTAQEMFTDRSAQFSRRLKWSVYVDANGFERDQYDSMNPIYIWIEGDSGDHLGSMRLLPTTGPTMINDHFLSALNGEKICNPSTWECTRFCISPKASPRTAFKLLASAARLMEELNIEFLVAVFDQKMLRKYNMSGVRPRLLGSSLTAQGLVLAGQWSFDRGQLNKLIEKARLDPLEFDLAMANSSLSNRPGRLVPHVVAQDGALTGDLGQGDCLRYQERRL</sequence>
<dbReference type="PANTHER" id="PTHR39322">
    <property type="entry name" value="ACYL-HOMOSERINE-LACTONE SYNTHASE"/>
    <property type="match status" value="1"/>
</dbReference>
<keyword evidence="8" id="KW-1185">Reference proteome</keyword>
<evidence type="ECO:0000256" key="3">
    <source>
        <dbReference type="ARBA" id="ARBA00022691"/>
    </source>
</evidence>
<organism evidence="7 8">
    <name type="scientific">Roseivivax lentus</name>
    <dbReference type="NCBI Taxonomy" id="633194"/>
    <lineage>
        <taxon>Bacteria</taxon>
        <taxon>Pseudomonadati</taxon>
        <taxon>Pseudomonadota</taxon>
        <taxon>Alphaproteobacteria</taxon>
        <taxon>Rhodobacterales</taxon>
        <taxon>Roseobacteraceae</taxon>
        <taxon>Roseivivax</taxon>
    </lineage>
</organism>
<evidence type="ECO:0000313" key="8">
    <source>
        <dbReference type="Proteomes" id="UP000186684"/>
    </source>
</evidence>
<keyword evidence="3 6" id="KW-0949">S-adenosyl-L-methionine</keyword>
<evidence type="ECO:0000313" key="7">
    <source>
        <dbReference type="EMBL" id="SIT18645.1"/>
    </source>
</evidence>
<proteinExistence type="inferred from homology"/>
<evidence type="ECO:0000256" key="1">
    <source>
        <dbReference type="ARBA" id="ARBA00022654"/>
    </source>
</evidence>
<protein>
    <recommendedName>
        <fullName evidence="6">Acyl-homoserine-lactone synthase</fullName>
        <ecNumber evidence="6">2.3.1.184</ecNumber>
    </recommendedName>
    <alternativeName>
        <fullName evidence="6">Autoinducer synthesis protein</fullName>
    </alternativeName>
</protein>
<comment type="catalytic activity">
    <reaction evidence="6">
        <text>a fatty acyl-[ACP] + S-adenosyl-L-methionine = an N-acyl-L-homoserine lactone + S-methyl-5'-thioadenosine + holo-[ACP] + H(+)</text>
        <dbReference type="Rhea" id="RHEA:10096"/>
        <dbReference type="Rhea" id="RHEA-COMP:9685"/>
        <dbReference type="Rhea" id="RHEA-COMP:14125"/>
        <dbReference type="ChEBI" id="CHEBI:15378"/>
        <dbReference type="ChEBI" id="CHEBI:17509"/>
        <dbReference type="ChEBI" id="CHEBI:55474"/>
        <dbReference type="ChEBI" id="CHEBI:59789"/>
        <dbReference type="ChEBI" id="CHEBI:64479"/>
        <dbReference type="ChEBI" id="CHEBI:138651"/>
        <dbReference type="EC" id="2.3.1.184"/>
    </reaction>
</comment>
<evidence type="ECO:0000256" key="6">
    <source>
        <dbReference type="RuleBase" id="RU361135"/>
    </source>
</evidence>
<evidence type="ECO:0000256" key="4">
    <source>
        <dbReference type="ARBA" id="ARBA00022929"/>
    </source>
</evidence>
<dbReference type="EMBL" id="FTOQ01000033">
    <property type="protein sequence ID" value="SIT18645.1"/>
    <property type="molecule type" value="Genomic_DNA"/>
</dbReference>
<dbReference type="Pfam" id="PF00765">
    <property type="entry name" value="Autoind_synth"/>
    <property type="match status" value="1"/>
</dbReference>
<comment type="similarity">
    <text evidence="5 6">Belongs to the autoinducer synthase family.</text>
</comment>
<name>A0A1N7Q725_9RHOB</name>
<reference evidence="8" key="1">
    <citation type="submission" date="2017-01" db="EMBL/GenBank/DDBJ databases">
        <authorList>
            <person name="Varghese N."/>
            <person name="Submissions S."/>
        </authorList>
    </citation>
    <scope>NUCLEOTIDE SEQUENCE [LARGE SCALE GENOMIC DNA]</scope>
    <source>
        <strain evidence="8">DSM 29430</strain>
    </source>
</reference>
<dbReference type="Proteomes" id="UP000186684">
    <property type="component" value="Unassembled WGS sequence"/>
</dbReference>
<dbReference type="PRINTS" id="PR01549">
    <property type="entry name" value="AUTOINDCRSYN"/>
</dbReference>
<dbReference type="GO" id="GO:0061579">
    <property type="term" value="F:N-acyl homoserine lactone synthase activity"/>
    <property type="evidence" value="ECO:0007669"/>
    <property type="project" value="UniProtKB-UniRule"/>
</dbReference>
<dbReference type="AlphaFoldDB" id="A0A1N7Q725"/>
<dbReference type="STRING" id="633194.SAMN05421759_1332"/>
<evidence type="ECO:0000256" key="5">
    <source>
        <dbReference type="PROSITE-ProRule" id="PRU00533"/>
    </source>
</evidence>
<dbReference type="InterPro" id="IPR016181">
    <property type="entry name" value="Acyl_CoA_acyltransferase"/>
</dbReference>
<dbReference type="GO" id="GO:0009372">
    <property type="term" value="P:quorum sensing"/>
    <property type="evidence" value="ECO:0007669"/>
    <property type="project" value="UniProtKB-UniRule"/>
</dbReference>
<gene>
    <name evidence="7" type="ORF">SAMN05421759_1332</name>
</gene>
<accession>A0A1N7Q725</accession>
<dbReference type="GO" id="GO:0007165">
    <property type="term" value="P:signal transduction"/>
    <property type="evidence" value="ECO:0007669"/>
    <property type="project" value="TreeGrafter"/>
</dbReference>
<dbReference type="Gene3D" id="3.40.630.30">
    <property type="match status" value="1"/>
</dbReference>
<evidence type="ECO:0000256" key="2">
    <source>
        <dbReference type="ARBA" id="ARBA00022679"/>
    </source>
</evidence>
<dbReference type="InterPro" id="IPR001690">
    <property type="entry name" value="Autoind_synthase"/>
</dbReference>
<dbReference type="PROSITE" id="PS51187">
    <property type="entry name" value="AUTOINDUCER_SYNTH_2"/>
    <property type="match status" value="1"/>
</dbReference>
<keyword evidence="4 5" id="KW-0071">Autoinducer synthesis</keyword>
<dbReference type="SUPFAM" id="SSF55729">
    <property type="entry name" value="Acyl-CoA N-acyltransferases (Nat)"/>
    <property type="match status" value="1"/>
</dbReference>